<dbReference type="InterPro" id="IPR029044">
    <property type="entry name" value="Nucleotide-diphossugar_trans"/>
</dbReference>
<dbReference type="Proteomes" id="UP000199537">
    <property type="component" value="Unassembled WGS sequence"/>
</dbReference>
<accession>A0A1I7NBV7</accession>
<evidence type="ECO:0000259" key="1">
    <source>
        <dbReference type="Pfam" id="PF00535"/>
    </source>
</evidence>
<organism evidence="2 3">
    <name type="scientific">Thermoflavifilum thermophilum</name>
    <dbReference type="NCBI Taxonomy" id="1393122"/>
    <lineage>
        <taxon>Bacteria</taxon>
        <taxon>Pseudomonadati</taxon>
        <taxon>Bacteroidota</taxon>
        <taxon>Chitinophagia</taxon>
        <taxon>Chitinophagales</taxon>
        <taxon>Chitinophagaceae</taxon>
        <taxon>Thermoflavifilum</taxon>
    </lineage>
</organism>
<dbReference type="GO" id="GO:0016740">
    <property type="term" value="F:transferase activity"/>
    <property type="evidence" value="ECO:0007669"/>
    <property type="project" value="UniProtKB-KW"/>
</dbReference>
<dbReference type="PANTHER" id="PTHR43685">
    <property type="entry name" value="GLYCOSYLTRANSFERASE"/>
    <property type="match status" value="1"/>
</dbReference>
<dbReference type="RefSeq" id="WP_092458985.1">
    <property type="nucleotide sequence ID" value="NZ_FPCJ01000001.1"/>
</dbReference>
<reference evidence="3" key="1">
    <citation type="submission" date="2016-10" db="EMBL/GenBank/DDBJ databases">
        <authorList>
            <person name="Varghese N."/>
            <person name="Submissions S."/>
        </authorList>
    </citation>
    <scope>NUCLEOTIDE SEQUENCE [LARGE SCALE GENOMIC DNA]</scope>
    <source>
        <strain evidence="3">DSM 14807</strain>
    </source>
</reference>
<evidence type="ECO:0000313" key="2">
    <source>
        <dbReference type="EMBL" id="SFV32036.1"/>
    </source>
</evidence>
<keyword evidence="2" id="KW-0808">Transferase</keyword>
<keyword evidence="3" id="KW-1185">Reference proteome</keyword>
<feature type="domain" description="Glycosyltransferase 2-like" evidence="1">
    <location>
        <begin position="29"/>
        <end position="157"/>
    </location>
</feature>
<dbReference type="OrthoDB" id="9815829at2"/>
<dbReference type="PANTHER" id="PTHR43685:SF2">
    <property type="entry name" value="GLYCOSYLTRANSFERASE 2-LIKE DOMAIN-CONTAINING PROTEIN"/>
    <property type="match status" value="1"/>
</dbReference>
<dbReference type="EMBL" id="FPCJ01000001">
    <property type="protein sequence ID" value="SFV32036.1"/>
    <property type="molecule type" value="Genomic_DNA"/>
</dbReference>
<dbReference type="SUPFAM" id="SSF53448">
    <property type="entry name" value="Nucleotide-diphospho-sugar transferases"/>
    <property type="match status" value="1"/>
</dbReference>
<evidence type="ECO:0000313" key="3">
    <source>
        <dbReference type="Proteomes" id="UP000199537"/>
    </source>
</evidence>
<dbReference type="Pfam" id="PF00535">
    <property type="entry name" value="Glycos_transf_2"/>
    <property type="match status" value="1"/>
</dbReference>
<dbReference type="InterPro" id="IPR050834">
    <property type="entry name" value="Glycosyltransf_2"/>
</dbReference>
<sequence>MESESVFLPRTPQEPPLITPLHDYPLRWSVMIPTHNCSAYLPKTLDSVLAQALPTHLMQVEVMDDASTDADVKSLVEQIGKGRISFYRQPCHVGSLHNLNTAIQRAKGEYIHILHGDDLVLPGFYEEMEKLFSAFPEAGMAFCRYLYIDENGHALYPAEPEADKAGLLTDWLSRIASRQRIQTPSVVVRRKVYEQIGGFYGVHYGEDWLMWIRITARFPVAYTPTIRAAYRQHQASISGRSALTGQDMHDIRKVIVWMKDWVPKDSYSACARQARQFYARYAIRTAYRLWHLKAGFKPTLNQLKQAFRLHPKALLSSHAIKLYLKILCQIH</sequence>
<dbReference type="Gene3D" id="3.90.550.10">
    <property type="entry name" value="Spore Coat Polysaccharide Biosynthesis Protein SpsA, Chain A"/>
    <property type="match status" value="1"/>
</dbReference>
<proteinExistence type="predicted"/>
<dbReference type="AlphaFoldDB" id="A0A1I7NBV7"/>
<protein>
    <submittedName>
        <fullName evidence="2">Glycosyltransferase involved in cell wall bisynthesis</fullName>
    </submittedName>
</protein>
<name>A0A1I7NBV7_9BACT</name>
<dbReference type="STRING" id="1393122.SAMN05660895_1235"/>
<dbReference type="InterPro" id="IPR001173">
    <property type="entry name" value="Glyco_trans_2-like"/>
</dbReference>
<gene>
    <name evidence="2" type="ORF">SAMN05660895_1235</name>
</gene>